<reference evidence="2 3" key="1">
    <citation type="submission" date="2020-05" db="EMBL/GenBank/DDBJ databases">
        <title>Distinct polysaccharide utilization as determinants for interspecies competition between intestinal Prevotella spp.</title>
        <authorList>
            <person name="Galvez E.J.C."/>
            <person name="Iljazovic A."/>
            <person name="Strowig T."/>
        </authorList>
    </citation>
    <scope>NUCLEOTIDE SEQUENCE [LARGE SCALE GENOMIC DNA]</scope>
    <source>
        <strain evidence="2 3">PMUR</strain>
    </source>
</reference>
<dbReference type="RefSeq" id="WP_172273080.1">
    <property type="nucleotide sequence ID" value="NZ_CASGMU010000001.1"/>
</dbReference>
<evidence type="ECO:0000313" key="2">
    <source>
        <dbReference type="EMBL" id="NPD90850.1"/>
    </source>
</evidence>
<comment type="caution">
    <text evidence="2">The sequence shown here is derived from an EMBL/GenBank/DDBJ whole genome shotgun (WGS) entry which is preliminary data.</text>
</comment>
<protein>
    <submittedName>
        <fullName evidence="2">ECF transporter S component</fullName>
    </submittedName>
</protein>
<feature type="transmembrane region" description="Helical" evidence="1">
    <location>
        <begin position="114"/>
        <end position="136"/>
    </location>
</feature>
<gene>
    <name evidence="2" type="ORF">HPS56_00490</name>
</gene>
<organism evidence="2 3">
    <name type="scientific">Xylanibacter muris</name>
    <dbReference type="NCBI Taxonomy" id="2736290"/>
    <lineage>
        <taxon>Bacteria</taxon>
        <taxon>Pseudomonadati</taxon>
        <taxon>Bacteroidota</taxon>
        <taxon>Bacteroidia</taxon>
        <taxon>Bacteroidales</taxon>
        <taxon>Prevotellaceae</taxon>
        <taxon>Xylanibacter</taxon>
    </lineage>
</organism>
<keyword evidence="1" id="KW-1133">Transmembrane helix</keyword>
<keyword evidence="1" id="KW-0472">Membrane</keyword>
<dbReference type="Proteomes" id="UP000714420">
    <property type="component" value="Unassembled WGS sequence"/>
</dbReference>
<name>A0ABX2AL06_9BACT</name>
<evidence type="ECO:0000313" key="3">
    <source>
        <dbReference type="Proteomes" id="UP000714420"/>
    </source>
</evidence>
<sequence>MRTKSIKLYSLGFNSAKTYIATVLFVIGNIILPQMFHTIPQGGAIWLPVYFFTLVAAYKYGWRVGLLTAVASPIVNSIFFGMPATSALPAILFKSTVLAVSAGYAARHFKNISIPVLMSIVLFYQTTGTMAEWAMLGNLYDAVQDFRIGIPGMLMQVFGGWLIIKYLIHR</sequence>
<keyword evidence="3" id="KW-1185">Reference proteome</keyword>
<proteinExistence type="predicted"/>
<accession>A0ABX2AL06</accession>
<feature type="transmembrane region" description="Helical" evidence="1">
    <location>
        <begin position="74"/>
        <end position="93"/>
    </location>
</feature>
<keyword evidence="1" id="KW-0812">Transmembrane</keyword>
<feature type="transmembrane region" description="Helical" evidence="1">
    <location>
        <begin position="148"/>
        <end position="168"/>
    </location>
</feature>
<feature type="transmembrane region" description="Helical" evidence="1">
    <location>
        <begin position="12"/>
        <end position="32"/>
    </location>
</feature>
<feature type="transmembrane region" description="Helical" evidence="1">
    <location>
        <begin position="44"/>
        <end position="62"/>
    </location>
</feature>
<evidence type="ECO:0000256" key="1">
    <source>
        <dbReference type="SAM" id="Phobius"/>
    </source>
</evidence>
<dbReference type="EMBL" id="JABKKF010000001">
    <property type="protein sequence ID" value="NPD90850.1"/>
    <property type="molecule type" value="Genomic_DNA"/>
</dbReference>